<dbReference type="RefSeq" id="XP_060322626.1">
    <property type="nucleotide sequence ID" value="XM_060474848.1"/>
</dbReference>
<dbReference type="GeneID" id="85358396"/>
<evidence type="ECO:0008006" key="3">
    <source>
        <dbReference type="Google" id="ProtNLM"/>
    </source>
</evidence>
<proteinExistence type="predicted"/>
<dbReference type="Proteomes" id="UP001175211">
    <property type="component" value="Unassembled WGS sequence"/>
</dbReference>
<dbReference type="SUPFAM" id="SSF48371">
    <property type="entry name" value="ARM repeat"/>
    <property type="match status" value="1"/>
</dbReference>
<gene>
    <name evidence="1" type="ORF">EV420DRAFT_1587862</name>
</gene>
<sequence length="588" mass="66248">MLSDKDVGIRAASASCLFQLAKHWYDQQILNAKAGSPLRQMLHSRVEDPDSDRVASLQCLSHLILDPEEDRAWFNMPVKSTKYYKEARCIVEEKPEVWSPVLMKLITESPKTSDQILGLSCLARLAKIEEIRKTFITEIGNTGVQRLAIKLVNLLRDIRTKYHTSIVLQRMSKELCKEIISSGVKTLQEGLMSMIKDGHPKAKGSSALCLSSYFDAEAKFREQAMLDSEFIIVLMTKLFGINEHCFPAQKGAVIAAFLKIVDHSDSATKLAEPKVIKAIVKTLSVDRWLERMEASNLLVGILSGEHTSDEVKKSIIEELVTVGVDDDALYRTQVYFRELYECDKVREFVCTRRVFSTVADALLHEHSRENALQFLKRIIENNEARMIMTDISFPDTLAALGQNVCSSRGIVSTVCSTFKVFVALCQNVKKGERSIRSAVHPTFEVFLKSIFRSDRGALSAVRNALEGFSLYEDFQALFLEQDIFEIIVKDMTMSILETHEGHHIDAQIAGFKCLQNLVDYPETRLMILEGIRDESVGNFALSLLVEVTGQNHLQCRNVPGGNVSPCLPRVRGYIVPYKEPGKDKSERM</sequence>
<keyword evidence="2" id="KW-1185">Reference proteome</keyword>
<accession>A0AA39J7I5</accession>
<dbReference type="InterPro" id="IPR016024">
    <property type="entry name" value="ARM-type_fold"/>
</dbReference>
<name>A0AA39J7I5_ARMTA</name>
<dbReference type="EMBL" id="JAUEPS010000108">
    <property type="protein sequence ID" value="KAK0437586.1"/>
    <property type="molecule type" value="Genomic_DNA"/>
</dbReference>
<reference evidence="1" key="1">
    <citation type="submission" date="2023-06" db="EMBL/GenBank/DDBJ databases">
        <authorList>
            <consortium name="Lawrence Berkeley National Laboratory"/>
            <person name="Ahrendt S."/>
            <person name="Sahu N."/>
            <person name="Indic B."/>
            <person name="Wong-Bajracharya J."/>
            <person name="Merenyi Z."/>
            <person name="Ke H.-M."/>
            <person name="Monk M."/>
            <person name="Kocsube S."/>
            <person name="Drula E."/>
            <person name="Lipzen A."/>
            <person name="Balint B."/>
            <person name="Henrissat B."/>
            <person name="Andreopoulos B."/>
            <person name="Martin F.M."/>
            <person name="Harder C.B."/>
            <person name="Rigling D."/>
            <person name="Ford K.L."/>
            <person name="Foster G.D."/>
            <person name="Pangilinan J."/>
            <person name="Papanicolaou A."/>
            <person name="Barry K."/>
            <person name="LaButti K."/>
            <person name="Viragh M."/>
            <person name="Koriabine M."/>
            <person name="Yan M."/>
            <person name="Riley R."/>
            <person name="Champramary S."/>
            <person name="Plett K.L."/>
            <person name="Tsai I.J."/>
            <person name="Slot J."/>
            <person name="Sipos G."/>
            <person name="Plett J."/>
            <person name="Nagy L.G."/>
            <person name="Grigoriev I.V."/>
        </authorList>
    </citation>
    <scope>NUCLEOTIDE SEQUENCE</scope>
    <source>
        <strain evidence="1">CCBAS 213</strain>
    </source>
</reference>
<evidence type="ECO:0000313" key="2">
    <source>
        <dbReference type="Proteomes" id="UP001175211"/>
    </source>
</evidence>
<comment type="caution">
    <text evidence="1">The sequence shown here is derived from an EMBL/GenBank/DDBJ whole genome shotgun (WGS) entry which is preliminary data.</text>
</comment>
<organism evidence="1 2">
    <name type="scientific">Armillaria tabescens</name>
    <name type="common">Ringless honey mushroom</name>
    <name type="synonym">Agaricus tabescens</name>
    <dbReference type="NCBI Taxonomy" id="1929756"/>
    <lineage>
        <taxon>Eukaryota</taxon>
        <taxon>Fungi</taxon>
        <taxon>Dikarya</taxon>
        <taxon>Basidiomycota</taxon>
        <taxon>Agaricomycotina</taxon>
        <taxon>Agaricomycetes</taxon>
        <taxon>Agaricomycetidae</taxon>
        <taxon>Agaricales</taxon>
        <taxon>Marasmiineae</taxon>
        <taxon>Physalacriaceae</taxon>
        <taxon>Desarmillaria</taxon>
    </lineage>
</organism>
<evidence type="ECO:0000313" key="1">
    <source>
        <dbReference type="EMBL" id="KAK0437586.1"/>
    </source>
</evidence>
<dbReference type="Gene3D" id="1.25.10.10">
    <property type="entry name" value="Leucine-rich Repeat Variant"/>
    <property type="match status" value="1"/>
</dbReference>
<dbReference type="InterPro" id="IPR011989">
    <property type="entry name" value="ARM-like"/>
</dbReference>
<dbReference type="AlphaFoldDB" id="A0AA39J7I5"/>
<protein>
    <recommendedName>
        <fullName evidence="3">ARM repeat-containing protein</fullName>
    </recommendedName>
</protein>